<dbReference type="EMBL" id="ACBX02000011">
    <property type="protein sequence ID" value="EFB36163.1"/>
    <property type="molecule type" value="Genomic_DNA"/>
</dbReference>
<dbReference type="HOGENOM" id="CLU_3171568_0_0_10"/>
<dbReference type="Proteomes" id="UP000004477">
    <property type="component" value="Unassembled WGS sequence"/>
</dbReference>
<evidence type="ECO:0000313" key="2">
    <source>
        <dbReference type="Proteomes" id="UP000004477"/>
    </source>
</evidence>
<organism evidence="1 2">
    <name type="scientific">Segatella copri DSM 18205</name>
    <dbReference type="NCBI Taxonomy" id="537011"/>
    <lineage>
        <taxon>Bacteria</taxon>
        <taxon>Pseudomonadati</taxon>
        <taxon>Bacteroidota</taxon>
        <taxon>Bacteroidia</taxon>
        <taxon>Bacteroidales</taxon>
        <taxon>Prevotellaceae</taxon>
        <taxon>Segatella</taxon>
    </lineage>
</organism>
<dbReference type="PaxDb" id="537011-PREVCOP_04586"/>
<name>D1PBK6_9BACT</name>
<comment type="caution">
    <text evidence="1">The sequence shown here is derived from an EMBL/GenBank/DDBJ whole genome shotgun (WGS) entry which is preliminary data.</text>
</comment>
<reference evidence="1" key="1">
    <citation type="submission" date="2009-11" db="EMBL/GenBank/DDBJ databases">
        <authorList>
            <person name="Weinstock G."/>
            <person name="Sodergren E."/>
            <person name="Clifton S."/>
            <person name="Fulton L."/>
            <person name="Fulton B."/>
            <person name="Courtney L."/>
            <person name="Fronick C."/>
            <person name="Harrison M."/>
            <person name="Strong C."/>
            <person name="Farmer C."/>
            <person name="Delahaunty K."/>
            <person name="Markovic C."/>
            <person name="Hall O."/>
            <person name="Minx P."/>
            <person name="Tomlinson C."/>
            <person name="Mitreva M."/>
            <person name="Nelson J."/>
            <person name="Hou S."/>
            <person name="Wollam A."/>
            <person name="Pepin K.H."/>
            <person name="Johnson M."/>
            <person name="Bhonagiri V."/>
            <person name="Nash W.E."/>
            <person name="Warren W."/>
            <person name="Chinwalla A."/>
            <person name="Mardis E.R."/>
            <person name="Wilson R.K."/>
        </authorList>
    </citation>
    <scope>NUCLEOTIDE SEQUENCE [LARGE SCALE GENOMIC DNA]</scope>
    <source>
        <strain evidence="1">DSM 18205</strain>
    </source>
</reference>
<gene>
    <name evidence="1" type="ORF">PREVCOP_04586</name>
</gene>
<dbReference type="AlphaFoldDB" id="D1PBK6"/>
<accession>D1PBK6</accession>
<sequence length="47" mass="5211">MCLNSPSHGLALLKAGAKLLKLFGMSKLFAEKQVLYAEKILKIQFFA</sequence>
<evidence type="ECO:0000313" key="1">
    <source>
        <dbReference type="EMBL" id="EFB36163.1"/>
    </source>
</evidence>
<dbReference type="STRING" id="537011.PREVCOP_04586"/>
<keyword evidence="2" id="KW-1185">Reference proteome</keyword>
<protein>
    <submittedName>
        <fullName evidence="1">Uncharacterized protein</fullName>
    </submittedName>
</protein>
<proteinExistence type="predicted"/>